<dbReference type="NCBIfam" id="TIGR00400">
    <property type="entry name" value="mgtE"/>
    <property type="match status" value="1"/>
</dbReference>
<dbReference type="InterPro" id="IPR046342">
    <property type="entry name" value="CBS_dom_sf"/>
</dbReference>
<keyword evidence="4 9" id="KW-0812">Transmembrane</keyword>
<evidence type="ECO:0000256" key="6">
    <source>
        <dbReference type="ARBA" id="ARBA00022989"/>
    </source>
</evidence>
<evidence type="ECO:0000259" key="10">
    <source>
        <dbReference type="PROSITE" id="PS51371"/>
    </source>
</evidence>
<evidence type="ECO:0000256" key="2">
    <source>
        <dbReference type="ARBA" id="ARBA00009749"/>
    </source>
</evidence>
<dbReference type="SUPFAM" id="SSF158791">
    <property type="entry name" value="MgtE N-terminal domain-like"/>
    <property type="match status" value="1"/>
</dbReference>
<proteinExistence type="inferred from homology"/>
<dbReference type="PANTHER" id="PTHR43773">
    <property type="entry name" value="MAGNESIUM TRANSPORTER MGTE"/>
    <property type="match status" value="1"/>
</dbReference>
<dbReference type="InterPro" id="IPR000644">
    <property type="entry name" value="CBS_dom"/>
</dbReference>
<keyword evidence="7 9" id="KW-0472">Membrane</keyword>
<evidence type="ECO:0000256" key="7">
    <source>
        <dbReference type="ARBA" id="ARBA00023136"/>
    </source>
</evidence>
<evidence type="ECO:0000256" key="1">
    <source>
        <dbReference type="ARBA" id="ARBA00004141"/>
    </source>
</evidence>
<dbReference type="SUPFAM" id="SSF161093">
    <property type="entry name" value="MgtE membrane domain-like"/>
    <property type="match status" value="1"/>
</dbReference>
<keyword evidence="5 9" id="KW-0460">Magnesium</keyword>
<keyword evidence="9" id="KW-1003">Cell membrane</keyword>
<comment type="function">
    <text evidence="9">Acts as a magnesium transporter.</text>
</comment>
<dbReference type="PROSITE" id="PS51371">
    <property type="entry name" value="CBS"/>
    <property type="match status" value="2"/>
</dbReference>
<feature type="domain" description="CBS" evidence="10">
    <location>
        <begin position="141"/>
        <end position="204"/>
    </location>
</feature>
<dbReference type="SMART" id="SM00924">
    <property type="entry name" value="MgtE_N"/>
    <property type="match status" value="1"/>
</dbReference>
<feature type="transmembrane region" description="Helical" evidence="9">
    <location>
        <begin position="389"/>
        <end position="414"/>
    </location>
</feature>
<dbReference type="InterPro" id="IPR006669">
    <property type="entry name" value="MgtE_transporter"/>
</dbReference>
<organism evidence="11 12">
    <name type="scientific">Salinicoccus sesuvii</name>
    <dbReference type="NCBI Taxonomy" id="868281"/>
    <lineage>
        <taxon>Bacteria</taxon>
        <taxon>Bacillati</taxon>
        <taxon>Bacillota</taxon>
        <taxon>Bacilli</taxon>
        <taxon>Bacillales</taxon>
        <taxon>Staphylococcaceae</taxon>
        <taxon>Salinicoccus</taxon>
    </lineage>
</organism>
<feature type="transmembrane region" description="Helical" evidence="9">
    <location>
        <begin position="289"/>
        <end position="307"/>
    </location>
</feature>
<feature type="transmembrane region" description="Helical" evidence="9">
    <location>
        <begin position="361"/>
        <end position="383"/>
    </location>
</feature>
<dbReference type="EMBL" id="JBHRVQ010000001">
    <property type="protein sequence ID" value="MFC3387435.1"/>
    <property type="molecule type" value="Genomic_DNA"/>
</dbReference>
<evidence type="ECO:0000256" key="5">
    <source>
        <dbReference type="ARBA" id="ARBA00022842"/>
    </source>
</evidence>
<dbReference type="Pfam" id="PF00571">
    <property type="entry name" value="CBS"/>
    <property type="match status" value="2"/>
</dbReference>
<evidence type="ECO:0000313" key="11">
    <source>
        <dbReference type="EMBL" id="MFC3387435.1"/>
    </source>
</evidence>
<comment type="subunit">
    <text evidence="9">Homodimer.</text>
</comment>
<keyword evidence="3 9" id="KW-0813">Transport</keyword>
<keyword evidence="12" id="KW-1185">Reference proteome</keyword>
<keyword evidence="9" id="KW-0479">Metal-binding</keyword>
<name>A0ABV7N1I4_9STAP</name>
<accession>A0ABV7N1I4</accession>
<evidence type="ECO:0000313" key="12">
    <source>
        <dbReference type="Proteomes" id="UP001595637"/>
    </source>
</evidence>
<sequence length="451" mass="50988">MKEVKNRLDRETLESWKSKLDMDASTFITAYSNLHSNEQYQVLRSFDTDRQRKVFSLIPPEMTAQVFKWFSRDEQVRLYREMDEAYRIRMLDRLASDDVRRFIEPMESTEQNDILERMDASKRKHMQELLAYPSYSAGSIMRKEFIMAAPEADVAEAIQKLREHTDTYEAVYFIYIVDRDHAFVGLVSLRNLLMAEHSTKLMDICDTNIRTVPADMDQEEVAHIIQDYDVISVPVVGTNNELLGIITVDDIIDVIEFEATEDVGELTASRGTTDMNLSSFKAARKRAPWIMLLMFLGLITANVIGAFEETLESVVLLSFFIPLVMDAAGNTGTQSLAVMVRTISTGEYQKHGLWRTLMREFGTGVLVGLSSAIVIVVLIMLIYQEAWLAFVVGASLLLTLSFSTVIGSILPIIINKLKIDPAVASGPFITTLNDIIGLTIYFTIATTLLQI</sequence>
<keyword evidence="8" id="KW-0129">CBS domain</keyword>
<dbReference type="InterPro" id="IPR006668">
    <property type="entry name" value="Mg_transptr_MgtE_intracell_dom"/>
</dbReference>
<dbReference type="InterPro" id="IPR038076">
    <property type="entry name" value="MgtE_N_sf"/>
</dbReference>
<dbReference type="Proteomes" id="UP001595637">
    <property type="component" value="Unassembled WGS sequence"/>
</dbReference>
<dbReference type="Gene3D" id="3.10.580.10">
    <property type="entry name" value="CBS-domain"/>
    <property type="match status" value="1"/>
</dbReference>
<evidence type="ECO:0000256" key="9">
    <source>
        <dbReference type="RuleBase" id="RU362011"/>
    </source>
</evidence>
<evidence type="ECO:0000256" key="8">
    <source>
        <dbReference type="PROSITE-ProRule" id="PRU00703"/>
    </source>
</evidence>
<comment type="similarity">
    <text evidence="2 9">Belongs to the SLC41A transporter family.</text>
</comment>
<dbReference type="InterPro" id="IPR036739">
    <property type="entry name" value="SLC41_membr_dom_sf"/>
</dbReference>
<dbReference type="Gene3D" id="1.25.60.10">
    <property type="entry name" value="MgtE N-terminal domain-like"/>
    <property type="match status" value="1"/>
</dbReference>
<dbReference type="Pfam" id="PF03448">
    <property type="entry name" value="MgtE_N"/>
    <property type="match status" value="1"/>
</dbReference>
<evidence type="ECO:0000256" key="3">
    <source>
        <dbReference type="ARBA" id="ARBA00022448"/>
    </source>
</evidence>
<keyword evidence="6 9" id="KW-1133">Transmembrane helix</keyword>
<dbReference type="PANTHER" id="PTHR43773:SF1">
    <property type="entry name" value="MAGNESIUM TRANSPORTER MGTE"/>
    <property type="match status" value="1"/>
</dbReference>
<dbReference type="CDD" id="cd04606">
    <property type="entry name" value="CBS_pair_Mg_transporter"/>
    <property type="match status" value="1"/>
</dbReference>
<dbReference type="SUPFAM" id="SSF54631">
    <property type="entry name" value="CBS-domain pair"/>
    <property type="match status" value="1"/>
</dbReference>
<feature type="domain" description="CBS" evidence="10">
    <location>
        <begin position="205"/>
        <end position="261"/>
    </location>
</feature>
<comment type="caution">
    <text evidence="11">The sequence shown here is derived from an EMBL/GenBank/DDBJ whole genome shotgun (WGS) entry which is preliminary data.</text>
</comment>
<dbReference type="Gene3D" id="1.10.357.20">
    <property type="entry name" value="SLC41 divalent cation transporters, integral membrane domain"/>
    <property type="match status" value="1"/>
</dbReference>
<comment type="subcellular location">
    <subcellularLocation>
        <location evidence="9">Cell membrane</location>
        <topology evidence="9">Multi-pass membrane protein</topology>
    </subcellularLocation>
    <subcellularLocation>
        <location evidence="1">Membrane</location>
        <topology evidence="1">Multi-pass membrane protein</topology>
    </subcellularLocation>
</comment>
<reference evidence="12" key="1">
    <citation type="journal article" date="2019" name="Int. J. Syst. Evol. Microbiol.">
        <title>The Global Catalogue of Microorganisms (GCM) 10K type strain sequencing project: providing services to taxonomists for standard genome sequencing and annotation.</title>
        <authorList>
            <consortium name="The Broad Institute Genomics Platform"/>
            <consortium name="The Broad Institute Genome Sequencing Center for Infectious Disease"/>
            <person name="Wu L."/>
            <person name="Ma J."/>
        </authorList>
    </citation>
    <scope>NUCLEOTIDE SEQUENCE [LARGE SCALE GENOMIC DNA]</scope>
    <source>
        <strain evidence="12">CCM 7756</strain>
    </source>
</reference>
<feature type="transmembrane region" description="Helical" evidence="9">
    <location>
        <begin position="426"/>
        <end position="449"/>
    </location>
</feature>
<dbReference type="RefSeq" id="WP_380651322.1">
    <property type="nucleotide sequence ID" value="NZ_JBHRVQ010000001.1"/>
</dbReference>
<dbReference type="InterPro" id="IPR006667">
    <property type="entry name" value="SLC41_membr_dom"/>
</dbReference>
<dbReference type="SMART" id="SM00116">
    <property type="entry name" value="CBS"/>
    <property type="match status" value="2"/>
</dbReference>
<evidence type="ECO:0000256" key="4">
    <source>
        <dbReference type="ARBA" id="ARBA00022692"/>
    </source>
</evidence>
<dbReference type="Pfam" id="PF01769">
    <property type="entry name" value="MgtE"/>
    <property type="match status" value="1"/>
</dbReference>
<gene>
    <name evidence="11" type="primary">mgtE</name>
    <name evidence="11" type="ORF">ACFOEO_02325</name>
</gene>
<protein>
    <recommendedName>
        <fullName evidence="9">Magnesium transporter MgtE</fullName>
    </recommendedName>
</protein>
<feature type="transmembrane region" description="Helical" evidence="9">
    <location>
        <begin position="319"/>
        <end position="340"/>
    </location>
</feature>